<feature type="region of interest" description="Disordered" evidence="1">
    <location>
        <begin position="28"/>
        <end position="89"/>
    </location>
</feature>
<evidence type="ECO:0000313" key="2">
    <source>
        <dbReference type="EMBL" id="CAH1273898.1"/>
    </source>
</evidence>
<gene>
    <name evidence="2" type="primary">Hypp5218</name>
    <name evidence="2" type="ORF">BLAG_LOCUS25091</name>
</gene>
<proteinExistence type="predicted"/>
<organism evidence="2 3">
    <name type="scientific">Branchiostoma lanceolatum</name>
    <name type="common">Common lancelet</name>
    <name type="synonym">Amphioxus lanceolatum</name>
    <dbReference type="NCBI Taxonomy" id="7740"/>
    <lineage>
        <taxon>Eukaryota</taxon>
        <taxon>Metazoa</taxon>
        <taxon>Chordata</taxon>
        <taxon>Cephalochordata</taxon>
        <taxon>Leptocardii</taxon>
        <taxon>Amphioxiformes</taxon>
        <taxon>Branchiostomatidae</taxon>
        <taxon>Branchiostoma</taxon>
    </lineage>
</organism>
<protein>
    <submittedName>
        <fullName evidence="2">Hypp5218 protein</fullName>
    </submittedName>
</protein>
<evidence type="ECO:0000313" key="3">
    <source>
        <dbReference type="Proteomes" id="UP000838412"/>
    </source>
</evidence>
<dbReference type="EMBL" id="OV696694">
    <property type="protein sequence ID" value="CAH1273898.1"/>
    <property type="molecule type" value="Genomic_DNA"/>
</dbReference>
<sequence length="134" mass="14555">MTRVPHPLGTVPSAVGAAVGWLSFRSLSSARRPEDSGTAGAAEGGPTDSALGAGRSSSAAPQQPGDSTYGSSKTGNRYLSNSHPSHKQHGSYFKVSMRWHLVRTSKLWNKLVTNWIRTSPPSPRYRRKRNPSRR</sequence>
<name>A0A8K0EYQ0_BRALA</name>
<accession>A0A8K0EYQ0</accession>
<dbReference type="AlphaFoldDB" id="A0A8K0EYQ0"/>
<evidence type="ECO:0000256" key="1">
    <source>
        <dbReference type="SAM" id="MobiDB-lite"/>
    </source>
</evidence>
<dbReference type="Proteomes" id="UP000838412">
    <property type="component" value="Chromosome 9"/>
</dbReference>
<reference evidence="2" key="1">
    <citation type="submission" date="2022-01" db="EMBL/GenBank/DDBJ databases">
        <authorList>
            <person name="Braso-Vives M."/>
        </authorList>
    </citation>
    <scope>NUCLEOTIDE SEQUENCE</scope>
</reference>
<keyword evidence="3" id="KW-1185">Reference proteome</keyword>
<feature type="compositionally biased region" description="Low complexity" evidence="1">
    <location>
        <begin position="49"/>
        <end position="60"/>
    </location>
</feature>
<feature type="compositionally biased region" description="Polar residues" evidence="1">
    <location>
        <begin position="64"/>
        <end position="83"/>
    </location>
</feature>